<dbReference type="Proteomes" id="UP001596364">
    <property type="component" value="Unassembled WGS sequence"/>
</dbReference>
<organism evidence="1 2">
    <name type="scientific">Pseudobowmanella zhangzhouensis</name>
    <dbReference type="NCBI Taxonomy" id="1537679"/>
    <lineage>
        <taxon>Bacteria</taxon>
        <taxon>Pseudomonadati</taxon>
        <taxon>Pseudomonadota</taxon>
        <taxon>Gammaproteobacteria</taxon>
        <taxon>Alteromonadales</taxon>
        <taxon>Alteromonadaceae</taxon>
    </lineage>
</organism>
<name>A0ABW1XNJ0_9ALTE</name>
<protein>
    <submittedName>
        <fullName evidence="1">DUF1569 domain-containing protein</fullName>
    </submittedName>
</protein>
<proteinExistence type="predicted"/>
<sequence>MQRRQFIKSAVGVGIGLAVGSAVWNSIPSGESPLTLAAARDALARVIADNRASAGQWSLAMVFEHMAQSIEYSMLGYPEHKPAWFKATIGAGVFALFSEKGRMKHNLAEAIPGAPALSGTDVTVQYQRLQAAIDAFEQYEGELQPHFAYGQLSKAQYVQAHVMHIFNHLKDVV</sequence>
<dbReference type="InterPro" id="IPR011463">
    <property type="entry name" value="DUF1569"/>
</dbReference>
<gene>
    <name evidence="1" type="ORF">ACFP85_09320</name>
</gene>
<comment type="caution">
    <text evidence="1">The sequence shown here is derived from an EMBL/GenBank/DDBJ whole genome shotgun (WGS) entry which is preliminary data.</text>
</comment>
<evidence type="ECO:0000313" key="1">
    <source>
        <dbReference type="EMBL" id="MFC6440345.1"/>
    </source>
</evidence>
<dbReference type="Gene3D" id="1.20.120.450">
    <property type="entry name" value="dinb family like domain"/>
    <property type="match status" value="1"/>
</dbReference>
<accession>A0ABW1XNJ0</accession>
<evidence type="ECO:0000313" key="2">
    <source>
        <dbReference type="Proteomes" id="UP001596364"/>
    </source>
</evidence>
<keyword evidence="2" id="KW-1185">Reference proteome</keyword>
<dbReference type="EMBL" id="JBHSUS010000001">
    <property type="protein sequence ID" value="MFC6440345.1"/>
    <property type="molecule type" value="Genomic_DNA"/>
</dbReference>
<dbReference type="RefSeq" id="WP_131258143.1">
    <property type="nucleotide sequence ID" value="NZ_JBHSUS010000001.1"/>
</dbReference>
<reference evidence="2" key="1">
    <citation type="journal article" date="2019" name="Int. J. Syst. Evol. Microbiol.">
        <title>The Global Catalogue of Microorganisms (GCM) 10K type strain sequencing project: providing services to taxonomists for standard genome sequencing and annotation.</title>
        <authorList>
            <consortium name="The Broad Institute Genomics Platform"/>
            <consortium name="The Broad Institute Genome Sequencing Center for Infectious Disease"/>
            <person name="Wu L."/>
            <person name="Ma J."/>
        </authorList>
    </citation>
    <scope>NUCLEOTIDE SEQUENCE [LARGE SCALE GENOMIC DNA]</scope>
    <source>
        <strain evidence="2">CGMCC 1.16031</strain>
    </source>
</reference>
<dbReference type="Pfam" id="PF07606">
    <property type="entry name" value="DUF1569"/>
    <property type="match status" value="1"/>
</dbReference>
<dbReference type="InterPro" id="IPR034660">
    <property type="entry name" value="DinB/YfiT-like"/>
</dbReference>